<evidence type="ECO:0000256" key="1">
    <source>
        <dbReference type="ARBA" id="ARBA00022801"/>
    </source>
</evidence>
<evidence type="ECO:0000259" key="3">
    <source>
        <dbReference type="Pfam" id="PF08241"/>
    </source>
</evidence>
<keyword evidence="1" id="KW-0378">Hydrolase</keyword>
<dbReference type="InterPro" id="IPR013216">
    <property type="entry name" value="Methyltransf_11"/>
</dbReference>
<gene>
    <name evidence="4" type="ORF">FTW19_13925</name>
</gene>
<dbReference type="Gene3D" id="3.20.20.140">
    <property type="entry name" value="Metal-dependent hydrolases"/>
    <property type="match status" value="1"/>
</dbReference>
<evidence type="ECO:0000313" key="5">
    <source>
        <dbReference type="Proteomes" id="UP000321820"/>
    </source>
</evidence>
<dbReference type="InterPro" id="IPR050287">
    <property type="entry name" value="MTA/SAH_deaminase"/>
</dbReference>
<dbReference type="GO" id="GO:0016810">
    <property type="term" value="F:hydrolase activity, acting on carbon-nitrogen (but not peptide) bonds"/>
    <property type="evidence" value="ECO:0007669"/>
    <property type="project" value="InterPro"/>
</dbReference>
<evidence type="ECO:0000313" key="4">
    <source>
        <dbReference type="EMBL" id="QEE29000.1"/>
    </source>
</evidence>
<proteinExistence type="predicted"/>
<keyword evidence="4" id="KW-0489">Methyltransferase</keyword>
<protein>
    <submittedName>
        <fullName evidence="4">Methyltransferase domain-containing protein</fullName>
    </submittedName>
</protein>
<evidence type="ECO:0000259" key="2">
    <source>
        <dbReference type="Pfam" id="PF01979"/>
    </source>
</evidence>
<dbReference type="PANTHER" id="PTHR43794:SF11">
    <property type="entry name" value="AMIDOHYDROLASE-RELATED DOMAIN-CONTAINING PROTEIN"/>
    <property type="match status" value="1"/>
</dbReference>
<name>A0A5B9EDZ8_9BACT</name>
<sequence length="629" mass="69579">MIAAPATPEVFDEWAPVYDETCNPFCSLEARLLRQLLPTLRGKTILDAGCGTGRHFSLLSTLQPEWIHAVDYSAQMLELARQRLPSNATLYHADCIATPISAQSVDVVLCSLVLGYVSDLASFCSEMRRLLRPGGQIILADIHPNTAQRRGWNRSFHQQNEEIAIAWNQIGLEKLRAIFTSEGFHCVCHLEPGFSEAEREIFVQQGRAHSFEELPEEPVMYLLQLVREAPQTEFAITGAQCALSAYDALPRTLTVEGGRIRSILDSSPEAMTQISLGGYLVLPGLINAHDHLEFGLFPRLGDGSYTDAQEWATAIHARYAETIALHRSVPREIRVRWGALRNLLCGVTTACHHNPITDIMRDPEFPVSVVEEMRWVHSAAFDFEGLQEESSIDSGEILIVHAAEGVSARAKQEIEMLQALGLLRPSTILVHALAVTPQMITRLNEAGVSLIFCPSSNEFLFGTIPAAALLEHFENAALGSDSPLTACGDLLDEGAFVMSRYDLPAARLYSMLTENPATMLRLTDGQGKIRIDGRADLIAVPDRGLSPAETLRRVTWQDVHFVMRNGIVQLVAEELAQMLQPQELVGFTEIQVDGRRRWIRGDLRATFEAAAVLQQHGVIRLGERTVALA</sequence>
<dbReference type="SUPFAM" id="SSF51556">
    <property type="entry name" value="Metallo-dependent hydrolases"/>
    <property type="match status" value="1"/>
</dbReference>
<dbReference type="Pfam" id="PF01979">
    <property type="entry name" value="Amidohydro_1"/>
    <property type="match status" value="1"/>
</dbReference>
<dbReference type="OrthoDB" id="9807210at2"/>
<dbReference type="CDD" id="cd02440">
    <property type="entry name" value="AdoMet_MTases"/>
    <property type="match status" value="1"/>
</dbReference>
<dbReference type="RefSeq" id="WP_147648198.1">
    <property type="nucleotide sequence ID" value="NZ_CP042806.1"/>
</dbReference>
<dbReference type="AlphaFoldDB" id="A0A5B9EDZ8"/>
<dbReference type="Proteomes" id="UP000321820">
    <property type="component" value="Chromosome"/>
</dbReference>
<dbReference type="SUPFAM" id="SSF53335">
    <property type="entry name" value="S-adenosyl-L-methionine-dependent methyltransferases"/>
    <property type="match status" value="1"/>
</dbReference>
<dbReference type="InterPro" id="IPR032466">
    <property type="entry name" value="Metal_Hydrolase"/>
</dbReference>
<dbReference type="GO" id="GO:0032259">
    <property type="term" value="P:methylation"/>
    <property type="evidence" value="ECO:0007669"/>
    <property type="project" value="UniProtKB-KW"/>
</dbReference>
<dbReference type="GO" id="GO:0008757">
    <property type="term" value="F:S-adenosylmethionine-dependent methyltransferase activity"/>
    <property type="evidence" value="ECO:0007669"/>
    <property type="project" value="InterPro"/>
</dbReference>
<dbReference type="Gene3D" id="2.30.40.10">
    <property type="entry name" value="Urease, subunit C, domain 1"/>
    <property type="match status" value="1"/>
</dbReference>
<dbReference type="Pfam" id="PF08241">
    <property type="entry name" value="Methyltransf_11"/>
    <property type="match status" value="1"/>
</dbReference>
<dbReference type="KEGG" id="talb:FTW19_13925"/>
<dbReference type="InterPro" id="IPR029063">
    <property type="entry name" value="SAM-dependent_MTases_sf"/>
</dbReference>
<dbReference type="InterPro" id="IPR011059">
    <property type="entry name" value="Metal-dep_hydrolase_composite"/>
</dbReference>
<dbReference type="PANTHER" id="PTHR43794">
    <property type="entry name" value="AMINOHYDROLASE SSNA-RELATED"/>
    <property type="match status" value="1"/>
</dbReference>
<organism evidence="4 5">
    <name type="scientific">Terriglobus albidus</name>
    <dbReference type="NCBI Taxonomy" id="1592106"/>
    <lineage>
        <taxon>Bacteria</taxon>
        <taxon>Pseudomonadati</taxon>
        <taxon>Acidobacteriota</taxon>
        <taxon>Terriglobia</taxon>
        <taxon>Terriglobales</taxon>
        <taxon>Acidobacteriaceae</taxon>
        <taxon>Terriglobus</taxon>
    </lineage>
</organism>
<dbReference type="InterPro" id="IPR006680">
    <property type="entry name" value="Amidohydro-rel"/>
</dbReference>
<reference evidence="4 5" key="1">
    <citation type="submission" date="2019-08" db="EMBL/GenBank/DDBJ databases">
        <title>Complete genome sequence of Terriglobus albidus strain ORNL.</title>
        <authorList>
            <person name="Podar M."/>
        </authorList>
    </citation>
    <scope>NUCLEOTIDE SEQUENCE [LARGE SCALE GENOMIC DNA]</scope>
    <source>
        <strain evidence="4 5">ORNL</strain>
    </source>
</reference>
<dbReference type="Gene3D" id="3.40.50.150">
    <property type="entry name" value="Vaccinia Virus protein VP39"/>
    <property type="match status" value="1"/>
</dbReference>
<keyword evidence="5" id="KW-1185">Reference proteome</keyword>
<feature type="domain" description="Methyltransferase type 11" evidence="3">
    <location>
        <begin position="46"/>
        <end position="139"/>
    </location>
</feature>
<dbReference type="EMBL" id="CP042806">
    <property type="protein sequence ID" value="QEE29000.1"/>
    <property type="molecule type" value="Genomic_DNA"/>
</dbReference>
<accession>A0A5B9EDZ8</accession>
<keyword evidence="4" id="KW-0808">Transferase</keyword>
<feature type="domain" description="Amidohydrolase-related" evidence="2">
    <location>
        <begin position="359"/>
        <end position="542"/>
    </location>
</feature>